<accession>A0ABV7L2H8</accession>
<gene>
    <name evidence="2" type="ORF">ACFOGJ_16300</name>
</gene>
<protein>
    <submittedName>
        <fullName evidence="2">Uncharacterized protein</fullName>
    </submittedName>
</protein>
<evidence type="ECO:0000313" key="3">
    <source>
        <dbReference type="Proteomes" id="UP001595528"/>
    </source>
</evidence>
<dbReference type="EMBL" id="JBHRTR010000028">
    <property type="protein sequence ID" value="MFC3228807.1"/>
    <property type="molecule type" value="Genomic_DNA"/>
</dbReference>
<evidence type="ECO:0000256" key="1">
    <source>
        <dbReference type="SAM" id="Coils"/>
    </source>
</evidence>
<feature type="coiled-coil region" evidence="1">
    <location>
        <begin position="128"/>
        <end position="155"/>
    </location>
</feature>
<sequence length="208" mass="22466">MSEEKCQPEVLILPDGSAAATLSTPLPKDHWLYANEGYSPPPMPFRCGTDNPRHHDLADMICAAARYAIRGATMNGKAEDIDPDAMVQNFVVGMLGYHTPDGLCDDAWANPDPVPEPFAETFKKTDFAAAAERQNEALRKSLEKSIQQRDELRTAAAAFLADMEELAGMPDLLHIAAFNAELGIPFIGGEGSESQLVVQLRAAIKAAA</sequence>
<reference evidence="3" key="1">
    <citation type="journal article" date="2019" name="Int. J. Syst. Evol. Microbiol.">
        <title>The Global Catalogue of Microorganisms (GCM) 10K type strain sequencing project: providing services to taxonomists for standard genome sequencing and annotation.</title>
        <authorList>
            <consortium name="The Broad Institute Genomics Platform"/>
            <consortium name="The Broad Institute Genome Sequencing Center for Infectious Disease"/>
            <person name="Wu L."/>
            <person name="Ma J."/>
        </authorList>
    </citation>
    <scope>NUCLEOTIDE SEQUENCE [LARGE SCALE GENOMIC DNA]</scope>
    <source>
        <strain evidence="3">KCTC 42964</strain>
    </source>
</reference>
<comment type="caution">
    <text evidence="2">The sequence shown here is derived from an EMBL/GenBank/DDBJ whole genome shotgun (WGS) entry which is preliminary data.</text>
</comment>
<evidence type="ECO:0000313" key="2">
    <source>
        <dbReference type="EMBL" id="MFC3228807.1"/>
    </source>
</evidence>
<organism evidence="2 3">
    <name type="scientific">Marinibaculum pumilum</name>
    <dbReference type="NCBI Taxonomy" id="1766165"/>
    <lineage>
        <taxon>Bacteria</taxon>
        <taxon>Pseudomonadati</taxon>
        <taxon>Pseudomonadota</taxon>
        <taxon>Alphaproteobacteria</taxon>
        <taxon>Rhodospirillales</taxon>
        <taxon>Rhodospirillaceae</taxon>
        <taxon>Marinibaculum</taxon>
    </lineage>
</organism>
<name>A0ABV7L2H8_9PROT</name>
<keyword evidence="3" id="KW-1185">Reference proteome</keyword>
<dbReference type="RefSeq" id="WP_379902267.1">
    <property type="nucleotide sequence ID" value="NZ_JBHRTR010000028.1"/>
</dbReference>
<proteinExistence type="predicted"/>
<dbReference type="Proteomes" id="UP001595528">
    <property type="component" value="Unassembled WGS sequence"/>
</dbReference>
<keyword evidence="1" id="KW-0175">Coiled coil</keyword>